<dbReference type="Gene3D" id="3.80.10.10">
    <property type="entry name" value="Ribonuclease Inhibitor"/>
    <property type="match status" value="1"/>
</dbReference>
<keyword evidence="3" id="KW-0297">G-protein coupled receptor</keyword>
<name>A0A7R9HMV3_9NEOP</name>
<keyword evidence="4" id="KW-0675">Receptor</keyword>
<evidence type="ECO:0000256" key="2">
    <source>
        <dbReference type="ARBA" id="ARBA00022475"/>
    </source>
</evidence>
<dbReference type="PANTHER" id="PTHR24372:SF82">
    <property type="entry name" value="RICKETS"/>
    <property type="match status" value="1"/>
</dbReference>
<dbReference type="EMBL" id="OB793825">
    <property type="protein sequence ID" value="CAD7428697.1"/>
    <property type="molecule type" value="Genomic_DNA"/>
</dbReference>
<dbReference type="GO" id="GO:0009755">
    <property type="term" value="P:hormone-mediated signaling pathway"/>
    <property type="evidence" value="ECO:0007669"/>
    <property type="project" value="TreeGrafter"/>
</dbReference>
<dbReference type="InterPro" id="IPR032675">
    <property type="entry name" value="LRR_dom_sf"/>
</dbReference>
<evidence type="ECO:0000256" key="3">
    <source>
        <dbReference type="ARBA" id="ARBA00023040"/>
    </source>
</evidence>
<gene>
    <name evidence="6" type="ORF">TMSB3V08_LOCUS5491</name>
</gene>
<dbReference type="GO" id="GO:0005886">
    <property type="term" value="C:plasma membrane"/>
    <property type="evidence" value="ECO:0007669"/>
    <property type="project" value="UniProtKB-SubCell"/>
</dbReference>
<organism evidence="6">
    <name type="scientific">Timema monikensis</name>
    <dbReference type="NCBI Taxonomy" id="170555"/>
    <lineage>
        <taxon>Eukaryota</taxon>
        <taxon>Metazoa</taxon>
        <taxon>Ecdysozoa</taxon>
        <taxon>Arthropoda</taxon>
        <taxon>Hexapoda</taxon>
        <taxon>Insecta</taxon>
        <taxon>Pterygota</taxon>
        <taxon>Neoptera</taxon>
        <taxon>Polyneoptera</taxon>
        <taxon>Phasmatodea</taxon>
        <taxon>Timematodea</taxon>
        <taxon>Timematoidea</taxon>
        <taxon>Timematidae</taxon>
        <taxon>Timema</taxon>
    </lineage>
</organism>
<accession>A0A7R9HMV3</accession>
<proteinExistence type="predicted"/>
<reference evidence="6" key="1">
    <citation type="submission" date="2020-11" db="EMBL/GenBank/DDBJ databases">
        <authorList>
            <person name="Tran Van P."/>
        </authorList>
    </citation>
    <scope>NUCLEOTIDE SEQUENCE</scope>
</reference>
<dbReference type="PANTHER" id="PTHR24372">
    <property type="entry name" value="GLYCOPROTEIN HORMONE RECEPTOR"/>
    <property type="match status" value="1"/>
</dbReference>
<evidence type="ECO:0000256" key="1">
    <source>
        <dbReference type="ARBA" id="ARBA00004651"/>
    </source>
</evidence>
<evidence type="ECO:0000256" key="5">
    <source>
        <dbReference type="ARBA" id="ARBA00023224"/>
    </source>
</evidence>
<evidence type="ECO:0000313" key="6">
    <source>
        <dbReference type="EMBL" id="CAD7428697.1"/>
    </source>
</evidence>
<evidence type="ECO:0000256" key="4">
    <source>
        <dbReference type="ARBA" id="ARBA00023170"/>
    </source>
</evidence>
<protein>
    <submittedName>
        <fullName evidence="6">Uncharacterized protein</fullName>
    </submittedName>
</protein>
<dbReference type="AlphaFoldDB" id="A0A7R9HMV3"/>
<sequence>MLRMAPHPVEDQSTSDNGTVKSCSFVDPYSNRGFGVFSIYPDQSHEVSRNFCKVDLKLDFKLNLGNNVFSNLPSDGLNRLLHLKTFNNPKLREFPSPENFPRIQSLVLSYAYHCCAFLPLTPAESPPKPPLHESVLFPTDNEFDHSLWNSSGLTDIWPQLKEISAVTGLPPCIPFLSPHLPHCSAGMMIPRNYQGYPSIPPDPSAELVCQSHKASCLPLPGISPCSSWKVVYE</sequence>
<comment type="subcellular location">
    <subcellularLocation>
        <location evidence="1">Cell membrane</location>
        <topology evidence="1">Multi-pass membrane protein</topology>
    </subcellularLocation>
</comment>
<keyword evidence="2" id="KW-0472">Membrane</keyword>
<dbReference type="GO" id="GO:0008528">
    <property type="term" value="F:G protein-coupled peptide receptor activity"/>
    <property type="evidence" value="ECO:0007669"/>
    <property type="project" value="TreeGrafter"/>
</dbReference>
<keyword evidence="5" id="KW-0807">Transducer</keyword>
<dbReference type="GO" id="GO:0007189">
    <property type="term" value="P:adenylate cyclase-activating G protein-coupled receptor signaling pathway"/>
    <property type="evidence" value="ECO:0007669"/>
    <property type="project" value="TreeGrafter"/>
</dbReference>
<keyword evidence="2" id="KW-1003">Cell membrane</keyword>